<organism evidence="1 2">
    <name type="scientific">Trichinella murrelli</name>
    <dbReference type="NCBI Taxonomy" id="144512"/>
    <lineage>
        <taxon>Eukaryota</taxon>
        <taxon>Metazoa</taxon>
        <taxon>Ecdysozoa</taxon>
        <taxon>Nematoda</taxon>
        <taxon>Enoplea</taxon>
        <taxon>Dorylaimia</taxon>
        <taxon>Trichinellida</taxon>
        <taxon>Trichinellidae</taxon>
        <taxon>Trichinella</taxon>
    </lineage>
</organism>
<keyword evidence="2" id="KW-1185">Reference proteome</keyword>
<evidence type="ECO:0000313" key="1">
    <source>
        <dbReference type="EMBL" id="KRX33112.1"/>
    </source>
</evidence>
<gene>
    <name evidence="1" type="ORF">T05_6477</name>
</gene>
<dbReference type="Proteomes" id="UP000055048">
    <property type="component" value="Unassembled WGS sequence"/>
</dbReference>
<protein>
    <submittedName>
        <fullName evidence="1">Uncharacterized protein</fullName>
    </submittedName>
</protein>
<evidence type="ECO:0000313" key="2">
    <source>
        <dbReference type="Proteomes" id="UP000055048"/>
    </source>
</evidence>
<accession>A0A0V0T2D0</accession>
<reference evidence="1 2" key="1">
    <citation type="submission" date="2015-01" db="EMBL/GenBank/DDBJ databases">
        <title>Evolution of Trichinella species and genotypes.</title>
        <authorList>
            <person name="Korhonen P.K."/>
            <person name="Edoardo P."/>
            <person name="Giuseppe L.R."/>
            <person name="Gasser R.B."/>
        </authorList>
    </citation>
    <scope>NUCLEOTIDE SEQUENCE [LARGE SCALE GENOMIC DNA]</scope>
    <source>
        <strain evidence="1">ISS417</strain>
    </source>
</reference>
<dbReference type="AlphaFoldDB" id="A0A0V0T2D0"/>
<name>A0A0V0T2D0_9BILA</name>
<feature type="non-terminal residue" evidence="1">
    <location>
        <position position="81"/>
    </location>
</feature>
<comment type="caution">
    <text evidence="1">The sequence shown here is derived from an EMBL/GenBank/DDBJ whole genome shotgun (WGS) entry which is preliminary data.</text>
</comment>
<dbReference type="EMBL" id="JYDJ01000910">
    <property type="protein sequence ID" value="KRX33112.1"/>
    <property type="molecule type" value="Genomic_DNA"/>
</dbReference>
<proteinExistence type="predicted"/>
<sequence>MNRNSLGLNLKQKVEVEFVWNTLLCLKTSSDLQFLMCFIAKIEKALRGEEMSIGGDLEIYLGIWRGGDRFGGEEIDLEGRR</sequence>